<dbReference type="InterPro" id="IPR056488">
    <property type="entry name" value="Zn_ribbon_HMPTM"/>
</dbReference>
<feature type="region of interest" description="Disordered" evidence="7">
    <location>
        <begin position="1"/>
        <end position="21"/>
    </location>
</feature>
<evidence type="ECO:0000259" key="8">
    <source>
        <dbReference type="PROSITE" id="PS51918"/>
    </source>
</evidence>
<dbReference type="InterPro" id="IPR007197">
    <property type="entry name" value="rSAM"/>
</dbReference>
<evidence type="ECO:0000256" key="2">
    <source>
        <dbReference type="ARBA" id="ARBA00022485"/>
    </source>
</evidence>
<dbReference type="SUPFAM" id="SSF102114">
    <property type="entry name" value="Radical SAM enzymes"/>
    <property type="match status" value="1"/>
</dbReference>
<keyword evidence="5" id="KW-0408">Iron</keyword>
<keyword evidence="3" id="KW-0949">S-adenosyl-L-methionine</keyword>
<gene>
    <name evidence="9" type="ORF">PABY_09370</name>
</gene>
<dbReference type="Proteomes" id="UP001341135">
    <property type="component" value="Chromosome"/>
</dbReference>
<evidence type="ECO:0000313" key="10">
    <source>
        <dbReference type="Proteomes" id="UP001341135"/>
    </source>
</evidence>
<dbReference type="SFLD" id="SFLDS00029">
    <property type="entry name" value="Radical_SAM"/>
    <property type="match status" value="1"/>
</dbReference>
<dbReference type="CDD" id="cd01335">
    <property type="entry name" value="Radical_SAM"/>
    <property type="match status" value="1"/>
</dbReference>
<dbReference type="RefSeq" id="WP_338252399.1">
    <property type="nucleotide sequence ID" value="NZ_AP028907.1"/>
</dbReference>
<sequence length="608" mass="69668">MALATTTRRAGDREAETKTLDAPAAYDARTKTVTVAEKRIPVGGPVPKLRDGEKFVSYTTSICPYCTRLLPALIYEKDGSIYIRKICPTHGTIEELYFSDAKQFYRFMNLEEEGVGVTPHVKLSAPCPFNCGLCPRHKNHTALANLVVTNRCDLSCWYCFFYAEKMGYVYEPTLEQIREMIRQYKKEGVTMSVQITGGEPTLRPDLIEIIKLLKDEGVTHIQLNTHGITFARLWFEKGIDAAVNYARALREAGLNTVYMSFDGVTPRANPKNHWEVPYTLEVFRKAGITSVVLVPTVIKTINDQELGAIIKFAAKHMDVIRGVNFQPVSLTGRMRKDERRRYRVTIPDVLKWVEEQTDGQIPADSWFPIPVAAKVAYFLEAMSGELKVCMGNHPACGSATYVFVERGSDGLPKRFIPITEFFDVEGFVEYIEEKTAELRREEFTSIAKFKRALRLASIVKDISKFVDRERIPKNLNITKLLVNVFVKRSYDALGELHYRMLFLGNMHFMDQYNYDVERVMRCNIHYLVPDGRVIPFCTYNVLNEIYRDYVLRKYQIPLDEYAKIHGEDAIGPAVKYVRNIKLLKSSPIYYEAYRGIVPDEILYGKRSN</sequence>
<name>A0ABN6ZS61_9CREN</name>
<dbReference type="InterPro" id="IPR058240">
    <property type="entry name" value="rSAM_sf"/>
</dbReference>
<dbReference type="PROSITE" id="PS51918">
    <property type="entry name" value="RADICAL_SAM"/>
    <property type="match status" value="1"/>
</dbReference>
<dbReference type="Gene3D" id="3.20.20.70">
    <property type="entry name" value="Aldolase class I"/>
    <property type="match status" value="1"/>
</dbReference>
<evidence type="ECO:0000256" key="4">
    <source>
        <dbReference type="ARBA" id="ARBA00022723"/>
    </source>
</evidence>
<dbReference type="PANTHER" id="PTHR43306">
    <property type="entry name" value="7,8-DIHYDRO-6-HYDROXYMETHYLPTERIN DIMETHYLTRANSFERASE"/>
    <property type="match status" value="1"/>
</dbReference>
<keyword evidence="6" id="KW-0411">Iron-sulfur</keyword>
<evidence type="ECO:0000256" key="6">
    <source>
        <dbReference type="ARBA" id="ARBA00023014"/>
    </source>
</evidence>
<dbReference type="EMBL" id="AP028907">
    <property type="protein sequence ID" value="BES81370.1"/>
    <property type="molecule type" value="Genomic_DNA"/>
</dbReference>
<dbReference type="Pfam" id="PF23545">
    <property type="entry name" value="Zn_ribbon_HMPTM"/>
    <property type="match status" value="1"/>
</dbReference>
<dbReference type="InterPro" id="IPR034474">
    <property type="entry name" value="Methyltransferase_Class_D"/>
</dbReference>
<dbReference type="SFLD" id="SFLDG01100">
    <property type="entry name" value="methyltransferase_(Class_D)"/>
    <property type="match status" value="1"/>
</dbReference>
<keyword evidence="2" id="KW-0004">4Fe-4S</keyword>
<accession>A0ABN6ZS61</accession>
<evidence type="ECO:0000256" key="5">
    <source>
        <dbReference type="ARBA" id="ARBA00023004"/>
    </source>
</evidence>
<dbReference type="PANTHER" id="PTHR43306:SF1">
    <property type="entry name" value="7,8-DIHYDRO-6-HYDROXYMETHYLPTERIN DIMETHYLTRANSFERASE"/>
    <property type="match status" value="1"/>
</dbReference>
<protein>
    <submittedName>
        <fullName evidence="9">Radical SAM protein</fullName>
    </submittedName>
</protein>
<dbReference type="PROSITE" id="PS01305">
    <property type="entry name" value="MOAA_NIFB_PQQE"/>
    <property type="match status" value="1"/>
</dbReference>
<proteinExistence type="predicted"/>
<evidence type="ECO:0000256" key="7">
    <source>
        <dbReference type="SAM" id="MobiDB-lite"/>
    </source>
</evidence>
<keyword evidence="10" id="KW-1185">Reference proteome</keyword>
<dbReference type="InterPro" id="IPR000385">
    <property type="entry name" value="MoaA_NifB_PqqE_Fe-S-bd_CS"/>
</dbReference>
<feature type="domain" description="Radical SAM core" evidence="8">
    <location>
        <begin position="136"/>
        <end position="362"/>
    </location>
</feature>
<dbReference type="InterPro" id="IPR013785">
    <property type="entry name" value="Aldolase_TIM"/>
</dbReference>
<dbReference type="SFLD" id="SFLDF00385">
    <property type="entry name" value="7_8-dihydro-6-hydroxymethylpte"/>
    <property type="match status" value="1"/>
</dbReference>
<keyword evidence="4" id="KW-0479">Metal-binding</keyword>
<evidence type="ECO:0000313" key="9">
    <source>
        <dbReference type="EMBL" id="BES81370.1"/>
    </source>
</evidence>
<evidence type="ECO:0000256" key="3">
    <source>
        <dbReference type="ARBA" id="ARBA00022691"/>
    </source>
</evidence>
<dbReference type="Pfam" id="PF04055">
    <property type="entry name" value="Radical_SAM"/>
    <property type="match status" value="1"/>
</dbReference>
<dbReference type="NCBIfam" id="NF045702">
    <property type="entry name" value="rSAM_GDGT_ether"/>
    <property type="match status" value="1"/>
</dbReference>
<reference evidence="9 10" key="1">
    <citation type="submission" date="2023-09" db="EMBL/GenBank/DDBJ databases">
        <title>Pyrofollis japonicus gen. nov. sp. nov., a novel member of the family Pyrodictiaceae isolated from the Iheya North hydrothermal field.</title>
        <authorList>
            <person name="Miyazaki U."/>
            <person name="Sanari M."/>
            <person name="Tame A."/>
            <person name="Kitajima M."/>
            <person name="Okamoto A."/>
            <person name="Sawayama S."/>
            <person name="Miyazaki J."/>
            <person name="Takai K."/>
            <person name="Nakagawa S."/>
        </authorList>
    </citation>
    <scope>NUCLEOTIDE SEQUENCE [LARGE SCALE GENOMIC DNA]</scope>
    <source>
        <strain evidence="9 10">AV2</strain>
    </source>
</reference>
<dbReference type="InterPro" id="IPR034471">
    <property type="entry name" value="GDGT/MA_synthase"/>
</dbReference>
<organism evidence="9 10">
    <name type="scientific">Pyrodictium abyssi</name>
    <dbReference type="NCBI Taxonomy" id="54256"/>
    <lineage>
        <taxon>Archaea</taxon>
        <taxon>Thermoproteota</taxon>
        <taxon>Thermoprotei</taxon>
        <taxon>Desulfurococcales</taxon>
        <taxon>Pyrodictiaceae</taxon>
        <taxon>Pyrodictium</taxon>
    </lineage>
</organism>
<comment type="cofactor">
    <cofactor evidence="1">
        <name>[4Fe-4S] cluster</name>
        <dbReference type="ChEBI" id="CHEBI:49883"/>
    </cofactor>
</comment>
<evidence type="ECO:0000256" key="1">
    <source>
        <dbReference type="ARBA" id="ARBA00001966"/>
    </source>
</evidence>
<feature type="compositionally biased region" description="Basic and acidic residues" evidence="7">
    <location>
        <begin position="9"/>
        <end position="19"/>
    </location>
</feature>
<dbReference type="GeneID" id="89288956"/>
<dbReference type="SFLD" id="SFLDG01067">
    <property type="entry name" value="SPASM/twitch_domain_containing"/>
    <property type="match status" value="1"/>
</dbReference>